<dbReference type="OrthoDB" id="47375at2759"/>
<gene>
    <name evidence="6" type="ORF">PVAND_000652</name>
</gene>
<evidence type="ECO:0000256" key="4">
    <source>
        <dbReference type="SAM" id="MobiDB-lite"/>
    </source>
</evidence>
<proteinExistence type="inferred from homology"/>
<dbReference type="InterPro" id="IPR029044">
    <property type="entry name" value="Nucleotide-diphossugar_trans"/>
</dbReference>
<organism evidence="6 7">
    <name type="scientific">Polypedilum vanderplanki</name>
    <name type="common">Sleeping chironomid midge</name>
    <dbReference type="NCBI Taxonomy" id="319348"/>
    <lineage>
        <taxon>Eukaryota</taxon>
        <taxon>Metazoa</taxon>
        <taxon>Ecdysozoa</taxon>
        <taxon>Arthropoda</taxon>
        <taxon>Hexapoda</taxon>
        <taxon>Insecta</taxon>
        <taxon>Pterygota</taxon>
        <taxon>Neoptera</taxon>
        <taxon>Endopterygota</taxon>
        <taxon>Diptera</taxon>
        <taxon>Nematocera</taxon>
        <taxon>Chironomoidea</taxon>
        <taxon>Chironomidae</taxon>
        <taxon>Chironominae</taxon>
        <taxon>Polypedilum</taxon>
        <taxon>Polypedilum</taxon>
    </lineage>
</organism>
<accession>A0A9J6BLY0</accession>
<dbReference type="GO" id="GO:0050211">
    <property type="term" value="F:procollagen galactosyltransferase activity"/>
    <property type="evidence" value="ECO:0007669"/>
    <property type="project" value="TreeGrafter"/>
</dbReference>
<dbReference type="InterPro" id="IPR002654">
    <property type="entry name" value="Glyco_trans_25"/>
</dbReference>
<feature type="domain" description="Glycosyl transferase family 25" evidence="5">
    <location>
        <begin position="340"/>
        <end position="520"/>
    </location>
</feature>
<dbReference type="EMBL" id="JADBJN010000003">
    <property type="protein sequence ID" value="KAG5670382.1"/>
    <property type="molecule type" value="Genomic_DNA"/>
</dbReference>
<dbReference type="Pfam" id="PF01755">
    <property type="entry name" value="Glyco_transf_25"/>
    <property type="match status" value="1"/>
</dbReference>
<feature type="region of interest" description="Disordered" evidence="4">
    <location>
        <begin position="1"/>
        <end position="20"/>
    </location>
</feature>
<dbReference type="InterPro" id="IPR050757">
    <property type="entry name" value="Collagen_mod_GT25"/>
</dbReference>
<keyword evidence="2" id="KW-0328">Glycosyltransferase</keyword>
<dbReference type="AlphaFoldDB" id="A0A9J6BLY0"/>
<evidence type="ECO:0000313" key="7">
    <source>
        <dbReference type="Proteomes" id="UP001107558"/>
    </source>
</evidence>
<sequence>MTAKIKYSTNSDNASDEKTKESVEMLKKMSIVSDDSHLYKKPTVLIVSLIRNKAHTLPLFLTYLEEQQYPKDRISLWLITDHNEDNSREILEVWLTKVKNFYHSINYQHDDSEKIRKGESNLTHWPEERFKDLIKMKEQALEYARQSWADYVFFLDADVFLTTANILDTLITLNKPIVAPMLVSEGLYSNFWCGMSSDYYYRRTENYKKIRQYDLLGEHKVPMVHSAVLVDLKRISSDFLTFNATTLNHFYTNKHFDGPIDDIIIFAIAANFSNTEMFISNSRFYGFILVPLDQEDKIEKDFQQLVNAKVSIINHYDEIHILPELQKFAIYPELSKLSFSEIFMINLKRRTERKLRMEMTLRELGIDYTYFEAIDGKKITSETLVERGIKFMPEYEDPYHKRPMKMGEVGCFLSHYTIWQRMIDNNLNEVLVLEDDIKFEPYFRESAIELMKEARKIGGYDLIYFGRKRLQDKEEFIEQSNNFVKVSYTYWTLGYVLTLQGAKKLLAAEPLKRLLPVDEFLPIMFDQHPNDTWKMNYNNRNLVAWSVNPLLLFPTHYTGEEGYISDTEDSKQLERDISEDQAIQNVKENILHHRHHDSSEF</sequence>
<dbReference type="PANTHER" id="PTHR10730">
    <property type="entry name" value="PROCOLLAGEN-LYSINE,2-OXOGLUTARATE 5-DIOXYGENASE/GLYCOSYLTRANSFERASE 25 FAMILY MEMBER"/>
    <property type="match status" value="1"/>
</dbReference>
<evidence type="ECO:0000259" key="5">
    <source>
        <dbReference type="Pfam" id="PF01755"/>
    </source>
</evidence>
<reference evidence="6" key="1">
    <citation type="submission" date="2021-03" db="EMBL/GenBank/DDBJ databases">
        <title>Chromosome level genome of the anhydrobiotic midge Polypedilum vanderplanki.</title>
        <authorList>
            <person name="Yoshida Y."/>
            <person name="Kikawada T."/>
            <person name="Gusev O."/>
        </authorList>
    </citation>
    <scope>NUCLEOTIDE SEQUENCE</scope>
    <source>
        <strain evidence="6">NIAS01</strain>
        <tissue evidence="6">Whole body or cell culture</tissue>
    </source>
</reference>
<protein>
    <recommendedName>
        <fullName evidence="5">Glycosyl transferase family 25 domain-containing protein</fullName>
    </recommendedName>
</protein>
<keyword evidence="7" id="KW-1185">Reference proteome</keyword>
<keyword evidence="3" id="KW-0808">Transferase</keyword>
<evidence type="ECO:0000256" key="2">
    <source>
        <dbReference type="ARBA" id="ARBA00022676"/>
    </source>
</evidence>
<evidence type="ECO:0000256" key="1">
    <source>
        <dbReference type="ARBA" id="ARBA00006721"/>
    </source>
</evidence>
<dbReference type="Pfam" id="PF03452">
    <property type="entry name" value="Anp1"/>
    <property type="match status" value="1"/>
</dbReference>
<evidence type="ECO:0000313" key="6">
    <source>
        <dbReference type="EMBL" id="KAG5670382.1"/>
    </source>
</evidence>
<dbReference type="Gene3D" id="3.90.550.10">
    <property type="entry name" value="Spore Coat Polysaccharide Biosynthesis Protein SpsA, Chain A"/>
    <property type="match status" value="1"/>
</dbReference>
<comment type="similarity">
    <text evidence="1">Belongs to the glycosyltransferase 25 family.</text>
</comment>
<evidence type="ECO:0000256" key="3">
    <source>
        <dbReference type="ARBA" id="ARBA00022679"/>
    </source>
</evidence>
<name>A0A9J6BLY0_POLVA</name>
<dbReference type="SUPFAM" id="SSF53448">
    <property type="entry name" value="Nucleotide-diphospho-sugar transferases"/>
    <property type="match status" value="1"/>
</dbReference>
<dbReference type="Proteomes" id="UP001107558">
    <property type="component" value="Chromosome 3"/>
</dbReference>
<dbReference type="PANTHER" id="PTHR10730:SF53">
    <property type="entry name" value="GLYCOSYLTRANSFERASE 25 FAMILY MEMBER"/>
    <property type="match status" value="1"/>
</dbReference>
<comment type="caution">
    <text evidence="6">The sequence shown here is derived from an EMBL/GenBank/DDBJ whole genome shotgun (WGS) entry which is preliminary data.</text>
</comment>
<dbReference type="CDD" id="cd06532">
    <property type="entry name" value="Glyco_transf_25"/>
    <property type="match status" value="1"/>
</dbReference>